<proteinExistence type="predicted"/>
<protein>
    <submittedName>
        <fullName evidence="1">Uncharacterized protein</fullName>
    </submittedName>
</protein>
<dbReference type="Proteomes" id="UP000281028">
    <property type="component" value="Unassembled WGS sequence"/>
</dbReference>
<dbReference type="OrthoDB" id="659392at2"/>
<dbReference type="EMBL" id="RIAR02000001">
    <property type="protein sequence ID" value="NSL86182.1"/>
    <property type="molecule type" value="Genomic_DNA"/>
</dbReference>
<organism evidence="1 2">
    <name type="scientific">Chitinophaga solisilvae</name>
    <dbReference type="NCBI Taxonomy" id="1233460"/>
    <lineage>
        <taxon>Bacteria</taxon>
        <taxon>Pseudomonadati</taxon>
        <taxon>Bacteroidota</taxon>
        <taxon>Chitinophagia</taxon>
        <taxon>Chitinophagales</taxon>
        <taxon>Chitinophagaceae</taxon>
        <taxon>Chitinophaga</taxon>
    </lineage>
</organism>
<reference evidence="1" key="1">
    <citation type="submission" date="2020-05" db="EMBL/GenBank/DDBJ databases">
        <title>Chitinophaga laudate sp. nov., isolated from a tropical peat swamp.</title>
        <authorList>
            <person name="Goh C.B.S."/>
            <person name="Lee M.S."/>
            <person name="Parimannan S."/>
            <person name="Pasbakhsh P."/>
            <person name="Yule C.M."/>
            <person name="Rajandas H."/>
            <person name="Loke S."/>
            <person name="Croft L."/>
            <person name="Tan J.B.L."/>
        </authorList>
    </citation>
    <scope>NUCLEOTIDE SEQUENCE</scope>
    <source>
        <strain evidence="1">Mgbs1</strain>
    </source>
</reference>
<dbReference type="AlphaFoldDB" id="A0A3S1BNG7"/>
<keyword evidence="2" id="KW-1185">Reference proteome</keyword>
<evidence type="ECO:0000313" key="2">
    <source>
        <dbReference type="Proteomes" id="UP000281028"/>
    </source>
</evidence>
<sequence>MERFENLEDIWNSQPQPPALSAADIELKARVQAKAIKAKHRWTIIIISVTVLVLAAYFIRIAAYSDRILFTGLGIMITMLLLRIIMEYRSIRKLNTLSAETSFTEYADKLQAFYQWRKKIHLVLTPIVYGLYIAGFILLLPVFKAAFSTGFFWYILISGTAFFVVFGFFMARQIKKELTILALLNSKFSETAGSSA</sequence>
<accession>A0A3S1BNG7</accession>
<comment type="caution">
    <text evidence="1">The sequence shown here is derived from an EMBL/GenBank/DDBJ whole genome shotgun (WGS) entry which is preliminary data.</text>
</comment>
<gene>
    <name evidence="1" type="ORF">ECE50_005045</name>
</gene>
<name>A0A3S1BNG7_9BACT</name>
<evidence type="ECO:0000313" key="1">
    <source>
        <dbReference type="EMBL" id="NSL86182.1"/>
    </source>
</evidence>